<evidence type="ECO:0000313" key="2">
    <source>
        <dbReference type="Proteomes" id="UP000789570"/>
    </source>
</evidence>
<dbReference type="EMBL" id="CAJVPQ010027016">
    <property type="protein sequence ID" value="CAG8770179.1"/>
    <property type="molecule type" value="Genomic_DNA"/>
</dbReference>
<dbReference type="Proteomes" id="UP000789570">
    <property type="component" value="Unassembled WGS sequence"/>
</dbReference>
<accession>A0A9N9J9M3</accession>
<evidence type="ECO:0000313" key="1">
    <source>
        <dbReference type="EMBL" id="CAG8770179.1"/>
    </source>
</evidence>
<name>A0A9N9J9M3_9GLOM</name>
<feature type="non-terminal residue" evidence="1">
    <location>
        <position position="46"/>
    </location>
</feature>
<comment type="caution">
    <text evidence="1">The sequence shown here is derived from an EMBL/GenBank/DDBJ whole genome shotgun (WGS) entry which is preliminary data.</text>
</comment>
<keyword evidence="2" id="KW-1185">Reference proteome</keyword>
<feature type="non-terminal residue" evidence="1">
    <location>
        <position position="1"/>
    </location>
</feature>
<sequence length="46" mass="5608">NLPNKNTEIDFYLYLMKNLDENKCLLSKNPFYFFLMKNMRYPLPGD</sequence>
<reference evidence="1" key="1">
    <citation type="submission" date="2021-06" db="EMBL/GenBank/DDBJ databases">
        <authorList>
            <person name="Kallberg Y."/>
            <person name="Tangrot J."/>
            <person name="Rosling A."/>
        </authorList>
    </citation>
    <scope>NUCLEOTIDE SEQUENCE</scope>
    <source>
        <strain evidence="1">UK204</strain>
    </source>
</reference>
<dbReference type="AlphaFoldDB" id="A0A9N9J9M3"/>
<organism evidence="1 2">
    <name type="scientific">Funneliformis caledonium</name>
    <dbReference type="NCBI Taxonomy" id="1117310"/>
    <lineage>
        <taxon>Eukaryota</taxon>
        <taxon>Fungi</taxon>
        <taxon>Fungi incertae sedis</taxon>
        <taxon>Mucoromycota</taxon>
        <taxon>Glomeromycotina</taxon>
        <taxon>Glomeromycetes</taxon>
        <taxon>Glomerales</taxon>
        <taxon>Glomeraceae</taxon>
        <taxon>Funneliformis</taxon>
    </lineage>
</organism>
<protein>
    <submittedName>
        <fullName evidence="1">8120_t:CDS:1</fullName>
    </submittedName>
</protein>
<gene>
    <name evidence="1" type="ORF">FCALED_LOCUS17487</name>
</gene>
<proteinExistence type="predicted"/>